<dbReference type="Gene3D" id="3.40.50.1110">
    <property type="entry name" value="SGNH hydrolase"/>
    <property type="match status" value="1"/>
</dbReference>
<reference evidence="2 3" key="1">
    <citation type="submission" date="2019-07" db="EMBL/GenBank/DDBJ databases">
        <title>Litoreibacter alkalisoli sp. nov., isolated from saline-alkaline soil.</title>
        <authorList>
            <person name="Wang S."/>
            <person name="Xu L."/>
            <person name="Xing Y.-T."/>
            <person name="Sun J.-Q."/>
        </authorList>
    </citation>
    <scope>NUCLEOTIDE SEQUENCE [LARGE SCALE GENOMIC DNA]</scope>
    <source>
        <strain evidence="2 3">LN3S51</strain>
        <plasmid evidence="2 3">unnamed4</plasmid>
    </source>
</reference>
<dbReference type="CDD" id="cd01839">
    <property type="entry name" value="SGNH_arylesterase_like"/>
    <property type="match status" value="1"/>
</dbReference>
<dbReference type="OrthoDB" id="164654at2"/>
<dbReference type="Pfam" id="PF13472">
    <property type="entry name" value="Lipase_GDSL_2"/>
    <property type="match status" value="1"/>
</dbReference>
<evidence type="ECO:0000313" key="2">
    <source>
        <dbReference type="EMBL" id="QDY71336.1"/>
    </source>
</evidence>
<keyword evidence="3" id="KW-1185">Reference proteome</keyword>
<dbReference type="InterPro" id="IPR013830">
    <property type="entry name" value="SGNH_hydro"/>
</dbReference>
<geneLocation type="plasmid" evidence="2 3">
    <name>unnamed4</name>
</geneLocation>
<sequence>MTKTILAFGDSLTWGSDPEGRGRHDFADRWPSVLQAGLGEGYHVIPEGLGGRTTAFDDYTSAVDLNGARVLPTLLATHSPLDLVIIMLGTNDLKGFISPTIHGAVAGMGRLVEIIRHFPYRYRMAVPEVLLVAPPHLCDCANGDSPLSGRSIAESRKLAPAYLSLAELEGCGFFDAATVAEASSADGVHLDPVNTRAIGSGLVAPVRTILS</sequence>
<protein>
    <submittedName>
        <fullName evidence="2">Arylesterase</fullName>
    </submittedName>
</protein>
<dbReference type="EMBL" id="CP042265">
    <property type="protein sequence ID" value="QDY71336.1"/>
    <property type="molecule type" value="Genomic_DNA"/>
</dbReference>
<dbReference type="KEGG" id="lit:FPZ52_16670"/>
<gene>
    <name evidence="2" type="ORF">FPZ52_16670</name>
</gene>
<evidence type="ECO:0000259" key="1">
    <source>
        <dbReference type="Pfam" id="PF13472"/>
    </source>
</evidence>
<dbReference type="SUPFAM" id="SSF52266">
    <property type="entry name" value="SGNH hydrolase"/>
    <property type="match status" value="1"/>
</dbReference>
<keyword evidence="2" id="KW-0614">Plasmid</keyword>
<feature type="domain" description="SGNH hydrolase-type esterase" evidence="1">
    <location>
        <begin position="7"/>
        <end position="189"/>
    </location>
</feature>
<proteinExistence type="predicted"/>
<name>A0A5B8ICK7_9RHOB</name>
<dbReference type="GO" id="GO:0016788">
    <property type="term" value="F:hydrolase activity, acting on ester bonds"/>
    <property type="evidence" value="ECO:0007669"/>
    <property type="project" value="UniProtKB-ARBA"/>
</dbReference>
<accession>A0A5B8ICK7</accession>
<dbReference type="RefSeq" id="WP_146366752.1">
    <property type="nucleotide sequence ID" value="NZ_CP042265.1"/>
</dbReference>
<organism evidence="2 3">
    <name type="scientific">Qingshengfaniella alkalisoli</name>
    <dbReference type="NCBI Taxonomy" id="2599296"/>
    <lineage>
        <taxon>Bacteria</taxon>
        <taxon>Pseudomonadati</taxon>
        <taxon>Pseudomonadota</taxon>
        <taxon>Alphaproteobacteria</taxon>
        <taxon>Rhodobacterales</taxon>
        <taxon>Paracoccaceae</taxon>
        <taxon>Qingshengfaniella</taxon>
    </lineage>
</organism>
<evidence type="ECO:0000313" key="3">
    <source>
        <dbReference type="Proteomes" id="UP000318483"/>
    </source>
</evidence>
<dbReference type="Proteomes" id="UP000318483">
    <property type="component" value="Plasmid unnamed4"/>
</dbReference>
<dbReference type="AlphaFoldDB" id="A0A5B8ICK7"/>
<dbReference type="InterPro" id="IPR036514">
    <property type="entry name" value="SGNH_hydro_sf"/>
</dbReference>